<accession>A0A285PIC0</accession>
<keyword evidence="2" id="KW-1185">Reference proteome</keyword>
<dbReference type="EMBL" id="OBEL01000009">
    <property type="protein sequence ID" value="SNZ21480.1"/>
    <property type="molecule type" value="Genomic_DNA"/>
</dbReference>
<dbReference type="AlphaFoldDB" id="A0A285PIC0"/>
<protein>
    <submittedName>
        <fullName evidence="1">Uncharacterized protein</fullName>
    </submittedName>
</protein>
<gene>
    <name evidence="1" type="ORF">SAMN06265368_4602</name>
</gene>
<evidence type="ECO:0000313" key="1">
    <source>
        <dbReference type="EMBL" id="SNZ21480.1"/>
    </source>
</evidence>
<name>A0A285PIC0_9HYPH</name>
<evidence type="ECO:0000313" key="2">
    <source>
        <dbReference type="Proteomes" id="UP000219439"/>
    </source>
</evidence>
<reference evidence="1 2" key="1">
    <citation type="submission" date="2017-09" db="EMBL/GenBank/DDBJ databases">
        <authorList>
            <person name="Ehlers B."/>
            <person name="Leendertz F.H."/>
        </authorList>
    </citation>
    <scope>NUCLEOTIDE SEQUENCE [LARGE SCALE GENOMIC DNA]</scope>
    <source>
        <strain evidence="1 2">DSM 18289</strain>
    </source>
</reference>
<dbReference type="Proteomes" id="UP000219439">
    <property type="component" value="Unassembled WGS sequence"/>
</dbReference>
<sequence>MALWGLGFYNSGSVASLYYLEDWIRRCRFAGIPLTGDIGGFYGFDQSICGCQISQSRDATNGPK</sequence>
<organism evidence="1 2">
    <name type="scientific">Cohaesibacter gelatinilyticus</name>
    <dbReference type="NCBI Taxonomy" id="372072"/>
    <lineage>
        <taxon>Bacteria</taxon>
        <taxon>Pseudomonadati</taxon>
        <taxon>Pseudomonadota</taxon>
        <taxon>Alphaproteobacteria</taxon>
        <taxon>Hyphomicrobiales</taxon>
        <taxon>Cohaesibacteraceae</taxon>
    </lineage>
</organism>
<proteinExistence type="predicted"/>